<dbReference type="CTD" id="342900"/>
<dbReference type="Gene3D" id="1.10.10.60">
    <property type="entry name" value="Homeodomain-like"/>
    <property type="match status" value="1"/>
</dbReference>
<comment type="subcellular location">
    <subcellularLocation>
        <location evidence="1 8 9">Nucleus</location>
    </subcellularLocation>
</comment>
<evidence type="ECO:0000256" key="3">
    <source>
        <dbReference type="ARBA" id="ARBA00023015"/>
    </source>
</evidence>
<dbReference type="InterPro" id="IPR009057">
    <property type="entry name" value="Homeodomain-like_sf"/>
</dbReference>
<dbReference type="RefSeq" id="XP_012891549.1">
    <property type="nucleotide sequence ID" value="XM_013036095.1"/>
</dbReference>
<evidence type="ECO:0000313" key="12">
    <source>
        <dbReference type="Proteomes" id="UP000081671"/>
    </source>
</evidence>
<keyword evidence="7 8" id="KW-0539">Nucleus</keyword>
<evidence type="ECO:0000256" key="5">
    <source>
        <dbReference type="ARBA" id="ARBA00023155"/>
    </source>
</evidence>
<dbReference type="CDD" id="cd00086">
    <property type="entry name" value="homeodomain"/>
    <property type="match status" value="1"/>
</dbReference>
<dbReference type="GO" id="GO:0000978">
    <property type="term" value="F:RNA polymerase II cis-regulatory region sequence-specific DNA binding"/>
    <property type="evidence" value="ECO:0007669"/>
    <property type="project" value="TreeGrafter"/>
</dbReference>
<feature type="domain" description="Homeobox" evidence="11">
    <location>
        <begin position="39"/>
        <end position="99"/>
    </location>
</feature>
<evidence type="ECO:0000256" key="4">
    <source>
        <dbReference type="ARBA" id="ARBA00023125"/>
    </source>
</evidence>
<name>A0A1S3GTE5_DIPOR</name>
<feature type="compositionally biased region" description="Low complexity" evidence="10">
    <location>
        <begin position="14"/>
        <end position="23"/>
    </location>
</feature>
<protein>
    <submittedName>
        <fullName evidence="13">Leucine-twenty homeobox</fullName>
    </submittedName>
</protein>
<feature type="compositionally biased region" description="Low complexity" evidence="10">
    <location>
        <begin position="228"/>
        <end position="246"/>
    </location>
</feature>
<dbReference type="InterPro" id="IPR001356">
    <property type="entry name" value="HD"/>
</dbReference>
<dbReference type="Pfam" id="PF00046">
    <property type="entry name" value="Homeodomain"/>
    <property type="match status" value="1"/>
</dbReference>
<organism evidence="12 13">
    <name type="scientific">Dipodomys ordii</name>
    <name type="common">Ord's kangaroo rat</name>
    <dbReference type="NCBI Taxonomy" id="10020"/>
    <lineage>
        <taxon>Eukaryota</taxon>
        <taxon>Metazoa</taxon>
        <taxon>Chordata</taxon>
        <taxon>Craniata</taxon>
        <taxon>Vertebrata</taxon>
        <taxon>Euteleostomi</taxon>
        <taxon>Mammalia</taxon>
        <taxon>Eutheria</taxon>
        <taxon>Euarchontoglires</taxon>
        <taxon>Glires</taxon>
        <taxon>Rodentia</taxon>
        <taxon>Castorimorpha</taxon>
        <taxon>Heteromyidae</taxon>
        <taxon>Dipodomyinae</taxon>
        <taxon>Dipodomys</taxon>
    </lineage>
</organism>
<dbReference type="PANTHER" id="PTHR45793:SF22">
    <property type="entry name" value="CONE-ROD HOMEOBOX PROTEIN"/>
    <property type="match status" value="1"/>
</dbReference>
<feature type="region of interest" description="Disordered" evidence="10">
    <location>
        <begin position="1"/>
        <end position="23"/>
    </location>
</feature>
<sequence length="264" mass="29169">MRPQEGAGPRSLEQAQAAGPQAEACQKRVLCILSADKAPAPRRRRTKFTEHQLSELRKFFSITQHPRWENIQALALQLQLDQSVVKAWFKNQVSKLKKQQQQQQEEGRPVNPEAPQDQANNKMQVPWACALSPQQPSRIWVPQGPEQAQQAAASSFPPASQSVDDLEVSWTDPLPYSTEELADIYDVSGDEDPSSLDEYLPGEPALLGTNNPNFIQNPRHHRPSIHSPRGTPTPAGARRAASRSPRLPIALRPQSVQASPAPAG</sequence>
<keyword evidence="5 8" id="KW-0371">Homeobox</keyword>
<feature type="region of interest" description="Disordered" evidence="10">
    <location>
        <begin position="190"/>
        <end position="264"/>
    </location>
</feature>
<dbReference type="GO" id="GO:0000981">
    <property type="term" value="F:DNA-binding transcription factor activity, RNA polymerase II-specific"/>
    <property type="evidence" value="ECO:0007669"/>
    <property type="project" value="TreeGrafter"/>
</dbReference>
<evidence type="ECO:0000256" key="7">
    <source>
        <dbReference type="ARBA" id="ARBA00023242"/>
    </source>
</evidence>
<keyword evidence="12" id="KW-1185">Reference proteome</keyword>
<dbReference type="SUPFAM" id="SSF46689">
    <property type="entry name" value="Homeodomain-like"/>
    <property type="match status" value="1"/>
</dbReference>
<evidence type="ECO:0000256" key="9">
    <source>
        <dbReference type="RuleBase" id="RU000682"/>
    </source>
</evidence>
<evidence type="ECO:0000259" key="11">
    <source>
        <dbReference type="PROSITE" id="PS50071"/>
    </source>
</evidence>
<dbReference type="PROSITE" id="PS50071">
    <property type="entry name" value="HOMEOBOX_2"/>
    <property type="match status" value="1"/>
</dbReference>
<dbReference type="InParanoid" id="A0A1S3GTE5"/>
<reference evidence="13" key="1">
    <citation type="submission" date="2025-08" db="UniProtKB">
        <authorList>
            <consortium name="RefSeq"/>
        </authorList>
    </citation>
    <scope>IDENTIFICATION</scope>
    <source>
        <tissue evidence="13">Kidney</tissue>
    </source>
</reference>
<keyword evidence="6" id="KW-0804">Transcription</keyword>
<keyword evidence="2" id="KW-0217">Developmental protein</keyword>
<evidence type="ECO:0000256" key="10">
    <source>
        <dbReference type="SAM" id="MobiDB-lite"/>
    </source>
</evidence>
<keyword evidence="3" id="KW-0805">Transcription regulation</keyword>
<dbReference type="AlphaFoldDB" id="A0A1S3GTE5"/>
<dbReference type="GeneID" id="106000886"/>
<dbReference type="Proteomes" id="UP000081671">
    <property type="component" value="Unplaced"/>
</dbReference>
<feature type="DNA-binding region" description="Homeobox" evidence="8">
    <location>
        <begin position="41"/>
        <end position="100"/>
    </location>
</feature>
<evidence type="ECO:0000256" key="1">
    <source>
        <dbReference type="ARBA" id="ARBA00004123"/>
    </source>
</evidence>
<feature type="region of interest" description="Disordered" evidence="10">
    <location>
        <begin position="137"/>
        <end position="165"/>
    </location>
</feature>
<accession>A0A1S3GTE5</accession>
<dbReference type="KEGG" id="dord:106000886"/>
<feature type="compositionally biased region" description="Low complexity" evidence="10">
    <location>
        <begin position="142"/>
        <end position="162"/>
    </location>
</feature>
<evidence type="ECO:0000256" key="6">
    <source>
        <dbReference type="ARBA" id="ARBA00023163"/>
    </source>
</evidence>
<dbReference type="GO" id="GO:0005634">
    <property type="term" value="C:nucleus"/>
    <property type="evidence" value="ECO:0007669"/>
    <property type="project" value="UniProtKB-SubCell"/>
</dbReference>
<keyword evidence="4 8" id="KW-0238">DNA-binding</keyword>
<dbReference type="PANTHER" id="PTHR45793">
    <property type="entry name" value="HOMEOBOX PROTEIN"/>
    <property type="match status" value="1"/>
</dbReference>
<evidence type="ECO:0000256" key="2">
    <source>
        <dbReference type="ARBA" id="ARBA00022473"/>
    </source>
</evidence>
<evidence type="ECO:0000256" key="8">
    <source>
        <dbReference type="PROSITE-ProRule" id="PRU00108"/>
    </source>
</evidence>
<evidence type="ECO:0000313" key="13">
    <source>
        <dbReference type="RefSeq" id="XP_012891549.1"/>
    </source>
</evidence>
<gene>
    <name evidence="13" type="primary">Leutx</name>
</gene>
<feature type="region of interest" description="Disordered" evidence="10">
    <location>
        <begin position="99"/>
        <end position="119"/>
    </location>
</feature>
<dbReference type="SMART" id="SM00389">
    <property type="entry name" value="HOX"/>
    <property type="match status" value="1"/>
</dbReference>
<proteinExistence type="predicted"/>
<dbReference type="OrthoDB" id="9634111at2759"/>